<reference evidence="2 3" key="1">
    <citation type="submission" date="2018-08" db="EMBL/GenBank/DDBJ databases">
        <title>The multiple taxonomic identification of Sphingomonas gilva.</title>
        <authorList>
            <person name="Zhu D."/>
            <person name="Zheng S."/>
        </authorList>
    </citation>
    <scope>NUCLEOTIDE SEQUENCE [LARGE SCALE GENOMIC DNA]</scope>
    <source>
        <strain evidence="2 3">ZDH117</strain>
    </source>
</reference>
<organism evidence="2 3">
    <name type="scientific">Sphingomonas gilva</name>
    <dbReference type="NCBI Taxonomy" id="2305907"/>
    <lineage>
        <taxon>Bacteria</taxon>
        <taxon>Pseudomonadati</taxon>
        <taxon>Pseudomonadota</taxon>
        <taxon>Alphaproteobacteria</taxon>
        <taxon>Sphingomonadales</taxon>
        <taxon>Sphingomonadaceae</taxon>
        <taxon>Sphingomonas</taxon>
    </lineage>
</organism>
<comment type="caution">
    <text evidence="2">The sequence shown here is derived from an EMBL/GenBank/DDBJ whole genome shotgun (WGS) entry which is preliminary data.</text>
</comment>
<dbReference type="InterPro" id="IPR035093">
    <property type="entry name" value="RelE/ParE_toxin_dom_sf"/>
</dbReference>
<dbReference type="Gene3D" id="3.30.2310.20">
    <property type="entry name" value="RelE-like"/>
    <property type="match status" value="1"/>
</dbReference>
<dbReference type="EMBL" id="QWLV01000002">
    <property type="protein sequence ID" value="RHW17886.1"/>
    <property type="molecule type" value="Genomic_DNA"/>
</dbReference>
<evidence type="ECO:0000313" key="2">
    <source>
        <dbReference type="EMBL" id="RHW17886.1"/>
    </source>
</evidence>
<dbReference type="OrthoDB" id="7173315at2"/>
<dbReference type="AlphaFoldDB" id="A0A396RPV0"/>
<accession>A0A396RPV0</accession>
<gene>
    <name evidence="2" type="ORF">D1610_05070</name>
</gene>
<keyword evidence="3" id="KW-1185">Reference proteome</keyword>
<sequence>MAQLEDIYDYTFRRWGVKQADTYSDSLLDAIERIAARQVPWRAVAADIGVDGYFCRSGAHFIYWRVSDGTVRVVAILHQQMHQLDRVRQAFADEP</sequence>
<proteinExistence type="predicted"/>
<evidence type="ECO:0000256" key="1">
    <source>
        <dbReference type="ARBA" id="ARBA00022649"/>
    </source>
</evidence>
<evidence type="ECO:0000313" key="3">
    <source>
        <dbReference type="Proteomes" id="UP000266693"/>
    </source>
</evidence>
<name>A0A396RPV0_9SPHN</name>
<dbReference type="InterPro" id="IPR007712">
    <property type="entry name" value="RelE/ParE_toxin"/>
</dbReference>
<dbReference type="Pfam" id="PF05016">
    <property type="entry name" value="ParE_toxin"/>
    <property type="match status" value="1"/>
</dbReference>
<keyword evidence="1" id="KW-1277">Toxin-antitoxin system</keyword>
<dbReference type="Proteomes" id="UP000266693">
    <property type="component" value="Unassembled WGS sequence"/>
</dbReference>
<protein>
    <submittedName>
        <fullName evidence="2">Type II toxin-antitoxin system RelE/ParE family toxin</fullName>
    </submittedName>
</protein>